<dbReference type="Gene3D" id="3.40.630.30">
    <property type="match status" value="1"/>
</dbReference>
<dbReference type="AlphaFoldDB" id="M3K7H0"/>
<keyword evidence="9" id="KW-0805">Transcription regulation</keyword>
<gene>
    <name evidence="15" type="ORF">G210_5712</name>
</gene>
<keyword evidence="6" id="KW-0863">Zinc-finger</keyword>
<dbReference type="GO" id="GO:0035267">
    <property type="term" value="C:NuA4 histone acetyltransferase complex"/>
    <property type="evidence" value="ECO:0007669"/>
    <property type="project" value="TreeGrafter"/>
</dbReference>
<evidence type="ECO:0000313" key="16">
    <source>
        <dbReference type="Proteomes" id="UP000011777"/>
    </source>
</evidence>
<dbReference type="eggNOG" id="KOG2747">
    <property type="taxonomic scope" value="Eukaryota"/>
</dbReference>
<evidence type="ECO:0000313" key="15">
    <source>
        <dbReference type="EMBL" id="EMG51135.1"/>
    </source>
</evidence>
<dbReference type="GO" id="GO:0046972">
    <property type="term" value="F:histone H4K16 acetyltransferase activity"/>
    <property type="evidence" value="ECO:0007669"/>
    <property type="project" value="TreeGrafter"/>
</dbReference>
<dbReference type="HOGENOM" id="CLU_011815_0_2_1"/>
<dbReference type="OMA" id="LDNKSMY"/>
<evidence type="ECO:0000256" key="7">
    <source>
        <dbReference type="ARBA" id="ARBA00022833"/>
    </source>
</evidence>
<dbReference type="GO" id="GO:0008270">
    <property type="term" value="F:zinc ion binding"/>
    <property type="evidence" value="ECO:0007669"/>
    <property type="project" value="UniProtKB-KW"/>
</dbReference>
<reference evidence="15 16" key="1">
    <citation type="submission" date="2013-02" db="EMBL/GenBank/DDBJ databases">
        <title>Genome sequence of Candida maltosa Xu316, a potential industrial strain for xylitol and ethanol production.</title>
        <authorList>
            <person name="Yu J."/>
            <person name="Wang Q."/>
            <person name="Geng X."/>
            <person name="Bao W."/>
            <person name="He P."/>
            <person name="Cai J."/>
        </authorList>
    </citation>
    <scope>NUCLEOTIDE SEQUENCE [LARGE SCALE GENOMIC DNA]</scope>
    <source>
        <strain evidence="16">Xu316</strain>
    </source>
</reference>
<evidence type="ECO:0000256" key="3">
    <source>
        <dbReference type="ARBA" id="ARBA00013184"/>
    </source>
</evidence>
<keyword evidence="16" id="KW-1185">Reference proteome</keyword>
<accession>M3K7H0</accession>
<dbReference type="InterPro" id="IPR036388">
    <property type="entry name" value="WH-like_DNA-bd_sf"/>
</dbReference>
<dbReference type="GO" id="GO:0005634">
    <property type="term" value="C:nucleus"/>
    <property type="evidence" value="ECO:0007669"/>
    <property type="project" value="UniProtKB-SubCell"/>
</dbReference>
<dbReference type="EC" id="2.3.1.48" evidence="3"/>
<keyword evidence="7" id="KW-0862">Zinc</keyword>
<dbReference type="Gene3D" id="3.30.60.60">
    <property type="entry name" value="N-acetyl transferase-like"/>
    <property type="match status" value="1"/>
</dbReference>
<sequence length="353" mass="41581">MLSTSPSASPKRKTNTKKDVVKDTSYYGQLNKRNINKITFHKYEFSAWYGNAAYFYPHDLSHSTLGYEYANKVASEGSGARKIHKKDVFDENLHEYWLDHLFVCEYCFKYTSNQPELNQHIMKCQYNRRRPNIGKLLYRDDTTGYIIREVRGFQNPMFCQSLCLFGKLFLDDKSVYYNIDHFNFYIVYGRDNKVDNYIPMGFFSKEILSYDNDNNLACICIFPPFQRRHLGSLLIEFSYKLAAVTPGQFQCSGPEFPLSPYGKVTYLKFWSKKIAVKLHNMKTDEFTLHNLSKETKFRKEDILLTLEYMHLLVKDDNTGDVYVSIENLQKWCKQNKFNPDENVEILDPECIIL</sequence>
<evidence type="ECO:0000256" key="9">
    <source>
        <dbReference type="ARBA" id="ARBA00023015"/>
    </source>
</evidence>
<evidence type="ECO:0000256" key="11">
    <source>
        <dbReference type="ARBA" id="ARBA00023242"/>
    </source>
</evidence>
<comment type="similarity">
    <text evidence="2">Belongs to the MYST (SAS/MOZ) family.</text>
</comment>
<organism evidence="15 16">
    <name type="scientific">Candida maltosa (strain Xu316)</name>
    <name type="common">Yeast</name>
    <dbReference type="NCBI Taxonomy" id="1245528"/>
    <lineage>
        <taxon>Eukaryota</taxon>
        <taxon>Fungi</taxon>
        <taxon>Dikarya</taxon>
        <taxon>Ascomycota</taxon>
        <taxon>Saccharomycotina</taxon>
        <taxon>Pichiomycetes</taxon>
        <taxon>Debaryomycetaceae</taxon>
        <taxon>Candida/Lodderomyces clade</taxon>
        <taxon>Candida</taxon>
    </lineage>
</organism>
<dbReference type="Gene3D" id="1.10.10.10">
    <property type="entry name" value="Winged helix-like DNA-binding domain superfamily/Winged helix DNA-binding domain"/>
    <property type="match status" value="1"/>
</dbReference>
<evidence type="ECO:0000256" key="2">
    <source>
        <dbReference type="ARBA" id="ARBA00010107"/>
    </source>
</evidence>
<dbReference type="Pfam" id="PF01853">
    <property type="entry name" value="MOZ_SAS"/>
    <property type="match status" value="1"/>
</dbReference>
<dbReference type="SUPFAM" id="SSF55729">
    <property type="entry name" value="Acyl-CoA N-acyltransferases (Nat)"/>
    <property type="match status" value="1"/>
</dbReference>
<dbReference type="PANTHER" id="PTHR10615">
    <property type="entry name" value="HISTONE ACETYLTRANSFERASE"/>
    <property type="match status" value="1"/>
</dbReference>
<evidence type="ECO:0000256" key="6">
    <source>
        <dbReference type="ARBA" id="ARBA00022771"/>
    </source>
</evidence>
<evidence type="ECO:0000256" key="1">
    <source>
        <dbReference type="ARBA" id="ARBA00004123"/>
    </source>
</evidence>
<dbReference type="InterPro" id="IPR016181">
    <property type="entry name" value="Acyl_CoA_acyltransferase"/>
</dbReference>
<evidence type="ECO:0000256" key="12">
    <source>
        <dbReference type="ARBA" id="ARBA00023315"/>
    </source>
</evidence>
<dbReference type="Proteomes" id="UP000011777">
    <property type="component" value="Unassembled WGS sequence"/>
</dbReference>
<keyword evidence="12" id="KW-0012">Acyltransferase</keyword>
<comment type="subcellular location">
    <subcellularLocation>
        <location evidence="1">Nucleus</location>
    </subcellularLocation>
</comment>
<keyword evidence="8" id="KW-0007">Acetylation</keyword>
<dbReference type="InterPro" id="IPR050603">
    <property type="entry name" value="MYST_HAT"/>
</dbReference>
<proteinExistence type="inferred from homology"/>
<dbReference type="PROSITE" id="PS51726">
    <property type="entry name" value="MYST_HAT"/>
    <property type="match status" value="1"/>
</dbReference>
<feature type="domain" description="MYST-type HAT" evidence="14">
    <location>
        <begin position="30"/>
        <end position="333"/>
    </location>
</feature>
<evidence type="ECO:0000256" key="8">
    <source>
        <dbReference type="ARBA" id="ARBA00022990"/>
    </source>
</evidence>
<evidence type="ECO:0000256" key="4">
    <source>
        <dbReference type="ARBA" id="ARBA00022679"/>
    </source>
</evidence>
<dbReference type="GO" id="GO:0006355">
    <property type="term" value="P:regulation of DNA-templated transcription"/>
    <property type="evidence" value="ECO:0007669"/>
    <property type="project" value="InterPro"/>
</dbReference>
<dbReference type="OrthoDB" id="787137at2759"/>
<keyword evidence="4 15" id="KW-0808">Transferase</keyword>
<dbReference type="STRING" id="1245528.M3K7H0"/>
<name>M3K7H0_CANMX</name>
<dbReference type="PANTHER" id="PTHR10615:SF219">
    <property type="entry name" value="HISTONE ACETYLTRANSFERASE KAT5"/>
    <property type="match status" value="1"/>
</dbReference>
<evidence type="ECO:0000256" key="5">
    <source>
        <dbReference type="ARBA" id="ARBA00022723"/>
    </source>
</evidence>
<evidence type="ECO:0000256" key="10">
    <source>
        <dbReference type="ARBA" id="ARBA00023163"/>
    </source>
</evidence>
<keyword evidence="10" id="KW-0804">Transcription</keyword>
<feature type="active site" description="Proton donor/acceptor" evidence="13">
    <location>
        <position position="255"/>
    </location>
</feature>
<keyword evidence="5" id="KW-0479">Metal-binding</keyword>
<keyword evidence="11" id="KW-0539">Nucleus</keyword>
<dbReference type="InterPro" id="IPR002717">
    <property type="entry name" value="HAT_MYST-type"/>
</dbReference>
<evidence type="ECO:0000259" key="14">
    <source>
        <dbReference type="PROSITE" id="PS51726"/>
    </source>
</evidence>
<protein>
    <recommendedName>
        <fullName evidence="3">histone acetyltransferase</fullName>
        <ecNumber evidence="3">2.3.1.48</ecNumber>
    </recommendedName>
</protein>
<dbReference type="EMBL" id="AOGT01000004">
    <property type="protein sequence ID" value="EMG51135.1"/>
    <property type="molecule type" value="Genomic_DNA"/>
</dbReference>
<comment type="caution">
    <text evidence="15">The sequence shown here is derived from an EMBL/GenBank/DDBJ whole genome shotgun (WGS) entry which is preliminary data.</text>
</comment>
<evidence type="ECO:0000256" key="13">
    <source>
        <dbReference type="PIRSR" id="PIRSR602717-51"/>
    </source>
</evidence>
<feature type="non-terminal residue" evidence="15">
    <location>
        <position position="1"/>
    </location>
</feature>